<accession>A0A2G1VMZ2</accession>
<proteinExistence type="predicted"/>
<comment type="caution">
    <text evidence="2">The sequence shown here is derived from an EMBL/GenBank/DDBJ whole genome shotgun (WGS) entry which is preliminary data.</text>
</comment>
<dbReference type="OrthoDB" id="1433786at2"/>
<dbReference type="Proteomes" id="UP000229433">
    <property type="component" value="Unassembled WGS sequence"/>
</dbReference>
<dbReference type="EMBL" id="NQXA01000019">
    <property type="protein sequence ID" value="PHQ28135.1"/>
    <property type="molecule type" value="Genomic_DNA"/>
</dbReference>
<keyword evidence="3" id="KW-1185">Reference proteome</keyword>
<reference evidence="2 3" key="1">
    <citation type="submission" date="2017-08" db="EMBL/GenBank/DDBJ databases">
        <title>The whole genome shortgun sequences of strain Leeuwenhoekiella nanhaiensis G18 from the South China Sea.</title>
        <authorList>
            <person name="Liu Q."/>
        </authorList>
    </citation>
    <scope>NUCLEOTIDE SEQUENCE [LARGE SCALE GENOMIC DNA]</scope>
    <source>
        <strain evidence="2 3">G18</strain>
    </source>
</reference>
<evidence type="ECO:0000256" key="1">
    <source>
        <dbReference type="SAM" id="SignalP"/>
    </source>
</evidence>
<feature type="chain" id="PRO_5013706379" evidence="1">
    <location>
        <begin position="19"/>
        <end position="200"/>
    </location>
</feature>
<name>A0A2G1VMZ2_9FLAO</name>
<evidence type="ECO:0000313" key="2">
    <source>
        <dbReference type="EMBL" id="PHQ28135.1"/>
    </source>
</evidence>
<evidence type="ECO:0000313" key="3">
    <source>
        <dbReference type="Proteomes" id="UP000229433"/>
    </source>
</evidence>
<feature type="signal peptide" evidence="1">
    <location>
        <begin position="1"/>
        <end position="18"/>
    </location>
</feature>
<protein>
    <submittedName>
        <fullName evidence="2">Uncharacterized protein</fullName>
    </submittedName>
</protein>
<sequence length="200" mass="21716">MKQLALVLGILGAFSLQAQVGIGTTDPQATLHIVGDFKFIPSTSVKATRLVGLNNTGYAREFPLGDDFVIIDGVIEVDESDANLFYIGDVDQSATAGITQYDNYDLGLVDVNERNTLIRLSGSGGGYNITGFANGFDGRVLYIINAQTNNVTFFPENAASLPENRIQTIDGNNEVLQSQGIAEFIYSEVLQRWVMINKRG</sequence>
<organism evidence="2 3">
    <name type="scientific">Leeuwenhoekiella nanhaiensis</name>
    <dbReference type="NCBI Taxonomy" id="1655491"/>
    <lineage>
        <taxon>Bacteria</taxon>
        <taxon>Pseudomonadati</taxon>
        <taxon>Bacteroidota</taxon>
        <taxon>Flavobacteriia</taxon>
        <taxon>Flavobacteriales</taxon>
        <taxon>Flavobacteriaceae</taxon>
        <taxon>Leeuwenhoekiella</taxon>
    </lineage>
</organism>
<dbReference type="AlphaFoldDB" id="A0A2G1VMZ2"/>
<keyword evidence="1" id="KW-0732">Signal</keyword>
<gene>
    <name evidence="2" type="ORF">CJ305_16530</name>
</gene>